<evidence type="ECO:0000256" key="4">
    <source>
        <dbReference type="SAM" id="SignalP"/>
    </source>
</evidence>
<comment type="subcellular location">
    <subcellularLocation>
        <location evidence="1">Membrane</location>
    </subcellularLocation>
</comment>
<organism evidence="7 8">
    <name type="scientific">Henriciella barbarensis</name>
    <dbReference type="NCBI Taxonomy" id="86342"/>
    <lineage>
        <taxon>Bacteria</taxon>
        <taxon>Pseudomonadati</taxon>
        <taxon>Pseudomonadota</taxon>
        <taxon>Alphaproteobacteria</taxon>
        <taxon>Hyphomonadales</taxon>
        <taxon>Hyphomonadaceae</taxon>
        <taxon>Henriciella</taxon>
    </lineage>
</organism>
<dbReference type="InterPro" id="IPR000184">
    <property type="entry name" value="Bac_surfAg_D15"/>
</dbReference>
<dbReference type="InterPro" id="IPR039910">
    <property type="entry name" value="D15-like"/>
</dbReference>
<dbReference type="PANTHER" id="PTHR12815">
    <property type="entry name" value="SORTING AND ASSEMBLY MACHINERY SAMM50 PROTEIN FAMILY MEMBER"/>
    <property type="match status" value="1"/>
</dbReference>
<gene>
    <name evidence="7" type="ORF">D1224_03330</name>
</gene>
<sequence>MFNRLIFLLVVLMTMAASAAAEKVDIEFAGDRPGDELRSTLQYALPDESDPETALEARRQGRRAAEAVRSALNSEGYYDPQIDLAVLGTEAPEARLRIDTGPRFSLGRVKVSFVGTSPAEANQAQIREDLPVRAGRPAIPADVIDAERWITNELRNAGYPYAEVEERRVLGDRDAETISVTYETRTGPRVVFGETRFPDENIETKASYLNRLIPYEAGAIYDPSELSRFNTRLAETRMFKVARADLASEPSGQTEAGEEIRDVVVTLTERPQNSIGLGGKYSTSEGFGLNAELTRRNLTRRGDVLNADLTVAELEQSLEVIWRRPNEFGYGRGLVLSAGVNNETTDAYDRQAIFAGVGFEVVRSPEFTYSYGVQGEIAKEEDEYGERDLQIVSVYADARLDKTDSLLDPRSGWRANARVEPSYAFGDEVSPFVRSVGQVSAYVPFDEDRQFVLAGRFKAGAVVGADVENLPVDTRFYAGGGGSVRGYAYQAIGPRADDGTPLGGSSVIEASVEGRYAVRPNIGVVAFLDAGAVSTSQFSDFSDARYGAGIGVRYTTPAGPIRLDVATPLNPTDFDDPVQIYISIGQAF</sequence>
<dbReference type="Gene3D" id="2.40.160.50">
    <property type="entry name" value="membrane protein fhac: a member of the omp85/tpsb transporter family"/>
    <property type="match status" value="1"/>
</dbReference>
<keyword evidence="3" id="KW-0472">Membrane</keyword>
<feature type="signal peptide" evidence="4">
    <location>
        <begin position="1"/>
        <end position="19"/>
    </location>
</feature>
<dbReference type="Gene3D" id="3.10.20.310">
    <property type="entry name" value="membrane protein fhac"/>
    <property type="match status" value="1"/>
</dbReference>
<dbReference type="Pfam" id="PF07244">
    <property type="entry name" value="POTRA"/>
    <property type="match status" value="1"/>
</dbReference>
<feature type="domain" description="POTRA" evidence="6">
    <location>
        <begin position="110"/>
        <end position="183"/>
    </location>
</feature>
<protein>
    <submittedName>
        <fullName evidence="7">Outer membrane protein assembly factor</fullName>
    </submittedName>
</protein>
<keyword evidence="2" id="KW-0812">Transmembrane</keyword>
<keyword evidence="4" id="KW-0732">Signal</keyword>
<feature type="chain" id="PRO_5017438900" evidence="4">
    <location>
        <begin position="20"/>
        <end position="588"/>
    </location>
</feature>
<proteinExistence type="predicted"/>
<evidence type="ECO:0000259" key="6">
    <source>
        <dbReference type="Pfam" id="PF07244"/>
    </source>
</evidence>
<feature type="domain" description="Bacterial surface antigen (D15)" evidence="5">
    <location>
        <begin position="297"/>
        <end position="588"/>
    </location>
</feature>
<dbReference type="RefSeq" id="WP_119378511.1">
    <property type="nucleotide sequence ID" value="NZ_QWGB01000005.1"/>
</dbReference>
<dbReference type="PANTHER" id="PTHR12815:SF42">
    <property type="entry name" value="BACTERIAL SURFACE ANTIGEN (D15) DOMAIN-CONTAINING PROTEIN"/>
    <property type="match status" value="1"/>
</dbReference>
<keyword evidence="2" id="KW-1134">Transmembrane beta strand</keyword>
<dbReference type="InterPro" id="IPR010827">
    <property type="entry name" value="BamA/TamA_POTRA"/>
</dbReference>
<reference evidence="7 8" key="1">
    <citation type="submission" date="2018-08" db="EMBL/GenBank/DDBJ databases">
        <title>Henriciella mobilis sp. nov., isolated from seawater.</title>
        <authorList>
            <person name="Cheng H."/>
            <person name="Wu Y.-H."/>
            <person name="Xu X.-W."/>
            <person name="Guo L.-L."/>
        </authorList>
    </citation>
    <scope>NUCLEOTIDE SEQUENCE [LARGE SCALE GENOMIC DNA]</scope>
    <source>
        <strain evidence="7 8">CCUG66934</strain>
    </source>
</reference>
<keyword evidence="8" id="KW-1185">Reference proteome</keyword>
<dbReference type="OrthoDB" id="9769707at2"/>
<dbReference type="AlphaFoldDB" id="A0A399R0N2"/>
<dbReference type="EMBL" id="QWGB01000005">
    <property type="protein sequence ID" value="RIJ23322.1"/>
    <property type="molecule type" value="Genomic_DNA"/>
</dbReference>
<dbReference type="GO" id="GO:0019867">
    <property type="term" value="C:outer membrane"/>
    <property type="evidence" value="ECO:0007669"/>
    <property type="project" value="InterPro"/>
</dbReference>
<dbReference type="Proteomes" id="UP000265431">
    <property type="component" value="Unassembled WGS sequence"/>
</dbReference>
<evidence type="ECO:0000259" key="5">
    <source>
        <dbReference type="Pfam" id="PF01103"/>
    </source>
</evidence>
<dbReference type="Pfam" id="PF01103">
    <property type="entry name" value="Omp85"/>
    <property type="match status" value="1"/>
</dbReference>
<evidence type="ECO:0000256" key="1">
    <source>
        <dbReference type="ARBA" id="ARBA00004370"/>
    </source>
</evidence>
<name>A0A399R0N2_9PROT</name>
<comment type="caution">
    <text evidence="7">The sequence shown here is derived from an EMBL/GenBank/DDBJ whole genome shotgun (WGS) entry which is preliminary data.</text>
</comment>
<evidence type="ECO:0000313" key="8">
    <source>
        <dbReference type="Proteomes" id="UP000265431"/>
    </source>
</evidence>
<accession>A0A399R0N2</accession>
<evidence type="ECO:0000256" key="3">
    <source>
        <dbReference type="ARBA" id="ARBA00023136"/>
    </source>
</evidence>
<evidence type="ECO:0000313" key="7">
    <source>
        <dbReference type="EMBL" id="RIJ23322.1"/>
    </source>
</evidence>
<evidence type="ECO:0000256" key="2">
    <source>
        <dbReference type="ARBA" id="ARBA00022452"/>
    </source>
</evidence>